<name>A0ABV6G646_9GAMM</name>
<dbReference type="InterPro" id="IPR007450">
    <property type="entry name" value="BamE_dom"/>
</dbReference>
<comment type="function">
    <text evidence="4">Part of the outer membrane protein assembly complex, which is involved in assembly and insertion of beta-barrel proteins into the outer membrane.</text>
</comment>
<dbReference type="HAMAP" id="MF_00925">
    <property type="entry name" value="OM_assembly_BamE"/>
    <property type="match status" value="1"/>
</dbReference>
<dbReference type="EMBL" id="JBHLVX010000052">
    <property type="protein sequence ID" value="MFC0269141.1"/>
    <property type="molecule type" value="Genomic_DNA"/>
</dbReference>
<evidence type="ECO:0000256" key="1">
    <source>
        <dbReference type="ARBA" id="ARBA00022729"/>
    </source>
</evidence>
<keyword evidence="4" id="KW-0449">Lipoprotein</keyword>
<comment type="caution">
    <text evidence="8">The sequence shown here is derived from an EMBL/GenBank/DDBJ whole genome shotgun (WGS) entry which is preliminary data.</text>
</comment>
<evidence type="ECO:0000256" key="3">
    <source>
        <dbReference type="ARBA" id="ARBA00023237"/>
    </source>
</evidence>
<feature type="signal peptide" evidence="6">
    <location>
        <begin position="1"/>
        <end position="18"/>
    </location>
</feature>
<organism evidence="8 9">
    <name type="scientific">Kushneria aurantia</name>
    <dbReference type="NCBI Taxonomy" id="504092"/>
    <lineage>
        <taxon>Bacteria</taxon>
        <taxon>Pseudomonadati</taxon>
        <taxon>Pseudomonadota</taxon>
        <taxon>Gammaproteobacteria</taxon>
        <taxon>Oceanospirillales</taxon>
        <taxon>Halomonadaceae</taxon>
        <taxon>Kushneria</taxon>
    </lineage>
</organism>
<dbReference type="Proteomes" id="UP001589814">
    <property type="component" value="Unassembled WGS sequence"/>
</dbReference>
<evidence type="ECO:0000256" key="4">
    <source>
        <dbReference type="HAMAP-Rule" id="MF_00925"/>
    </source>
</evidence>
<dbReference type="Pfam" id="PF04355">
    <property type="entry name" value="BamE"/>
    <property type="match status" value="1"/>
</dbReference>
<dbReference type="PANTHER" id="PTHR37482">
    <property type="entry name" value="OUTER MEMBRANE PROTEIN ASSEMBLY FACTOR BAME"/>
    <property type="match status" value="1"/>
</dbReference>
<comment type="subcellular location">
    <subcellularLocation>
        <location evidence="4">Cell outer membrane</location>
        <topology evidence="4">Lipid-anchor</topology>
    </subcellularLocation>
</comment>
<keyword evidence="2 4" id="KW-0472">Membrane</keyword>
<proteinExistence type="inferred from homology"/>
<dbReference type="InterPro" id="IPR037873">
    <property type="entry name" value="BamE-like"/>
</dbReference>
<sequence>MQNTFKLIIFSFMLSLLAACVYKRDLTQGNLITEDMVSQLQPGMSRQQVVGVMGSPLLRDAFDAANWDYVYWHEAADGDITEKQVSLTFRGDRLSNIATQGNIEAQVEGSDGAAPSSAGARAMPPPGFEDNNFEPIGE</sequence>
<dbReference type="PANTHER" id="PTHR37482:SF1">
    <property type="entry name" value="OUTER MEMBRANE PROTEIN ASSEMBLY FACTOR BAME"/>
    <property type="match status" value="1"/>
</dbReference>
<evidence type="ECO:0000256" key="5">
    <source>
        <dbReference type="SAM" id="MobiDB-lite"/>
    </source>
</evidence>
<dbReference type="Gene3D" id="3.30.1450.10">
    <property type="match status" value="1"/>
</dbReference>
<evidence type="ECO:0000256" key="6">
    <source>
        <dbReference type="SAM" id="SignalP"/>
    </source>
</evidence>
<feature type="compositionally biased region" description="Low complexity" evidence="5">
    <location>
        <begin position="109"/>
        <end position="122"/>
    </location>
</feature>
<keyword evidence="1 4" id="KW-0732">Signal</keyword>
<evidence type="ECO:0000256" key="2">
    <source>
        <dbReference type="ARBA" id="ARBA00023136"/>
    </source>
</evidence>
<evidence type="ECO:0000313" key="8">
    <source>
        <dbReference type="EMBL" id="MFC0269141.1"/>
    </source>
</evidence>
<feature type="region of interest" description="Disordered" evidence="5">
    <location>
        <begin position="105"/>
        <end position="138"/>
    </location>
</feature>
<evidence type="ECO:0000313" key="9">
    <source>
        <dbReference type="Proteomes" id="UP001589814"/>
    </source>
</evidence>
<keyword evidence="9" id="KW-1185">Reference proteome</keyword>
<comment type="subunit">
    <text evidence="4">Part of the Bam complex.</text>
</comment>
<keyword evidence="3 4" id="KW-0998">Cell outer membrane</keyword>
<dbReference type="PROSITE" id="PS51257">
    <property type="entry name" value="PROKAR_LIPOPROTEIN"/>
    <property type="match status" value="1"/>
</dbReference>
<protein>
    <recommendedName>
        <fullName evidence="4">Outer membrane protein assembly factor BamE</fullName>
    </recommendedName>
</protein>
<reference evidence="8 9" key="1">
    <citation type="submission" date="2024-09" db="EMBL/GenBank/DDBJ databases">
        <authorList>
            <person name="Sun Q."/>
            <person name="Mori K."/>
        </authorList>
    </citation>
    <scope>NUCLEOTIDE SEQUENCE [LARGE SCALE GENOMIC DNA]</scope>
    <source>
        <strain evidence="8 9">CCM 7415</strain>
    </source>
</reference>
<accession>A0ABV6G646</accession>
<evidence type="ECO:0000259" key="7">
    <source>
        <dbReference type="Pfam" id="PF04355"/>
    </source>
</evidence>
<dbReference type="InterPro" id="IPR026592">
    <property type="entry name" value="BamE"/>
</dbReference>
<keyword evidence="4" id="KW-0564">Palmitate</keyword>
<feature type="domain" description="Outer membrane protein assembly factor BamE" evidence="7">
    <location>
        <begin position="29"/>
        <end position="96"/>
    </location>
</feature>
<gene>
    <name evidence="4" type="primary">bamE</name>
    <name evidence="8" type="ORF">ACFFHW_14295</name>
</gene>
<comment type="similarity">
    <text evidence="4">Belongs to the BamE family.</text>
</comment>
<dbReference type="RefSeq" id="WP_019952532.1">
    <property type="nucleotide sequence ID" value="NZ_JBHLVX010000052.1"/>
</dbReference>
<feature type="chain" id="PRO_5045808757" description="Outer membrane protein assembly factor BamE" evidence="6">
    <location>
        <begin position="19"/>
        <end position="138"/>
    </location>
</feature>